<evidence type="ECO:0000256" key="7">
    <source>
        <dbReference type="ARBA" id="ARBA00022968"/>
    </source>
</evidence>
<keyword evidence="7" id="KW-0735">Signal-anchor</keyword>
<comment type="caution">
    <text evidence="14">The sequence shown here is derived from an EMBL/GenBank/DDBJ whole genome shotgun (WGS) entry which is preliminary data.</text>
</comment>
<sequence>MSYRYDSDIPMVYGGWWVNQSEAERTGISPVMLPFDRQTILKEKLNAVFWFVSNCETQSKRELAVKKLSRFIPVDIFGKCSRNKADLNVCPEIGSDDCMRVLSQKYYFFIALENTVCKDYITEKYWNRYTFPSVPIVMRRKTYENHLPTNSFIAMDDFKSSKEMAAYLGFLMQNEERYMEYFGWRSKGWARPKWQSEGYRLGYCRLCEELMKEVPLASRSTREIFDWFINTSECEKDEFARNWE</sequence>
<evidence type="ECO:0000313" key="14">
    <source>
        <dbReference type="EMBL" id="MFH4982021.1"/>
    </source>
</evidence>
<organism evidence="14 15">
    <name type="scientific">Gnathostoma spinigerum</name>
    <dbReference type="NCBI Taxonomy" id="75299"/>
    <lineage>
        <taxon>Eukaryota</taxon>
        <taxon>Metazoa</taxon>
        <taxon>Ecdysozoa</taxon>
        <taxon>Nematoda</taxon>
        <taxon>Chromadorea</taxon>
        <taxon>Rhabditida</taxon>
        <taxon>Spirurina</taxon>
        <taxon>Gnathostomatomorpha</taxon>
        <taxon>Gnathostomatoidea</taxon>
        <taxon>Gnathostomatidae</taxon>
        <taxon>Gnathostoma</taxon>
    </lineage>
</organism>
<dbReference type="FunFam" id="3.40.50.11660:FF:000002">
    <property type="entry name" value="Alpha-(1,3)-fucosyltransferase"/>
    <property type="match status" value="1"/>
</dbReference>
<dbReference type="AlphaFoldDB" id="A0ABD6ERS3"/>
<dbReference type="InterPro" id="IPR038577">
    <property type="entry name" value="GT10-like_C_sf"/>
</dbReference>
<dbReference type="GO" id="GO:0032580">
    <property type="term" value="C:Golgi cisterna membrane"/>
    <property type="evidence" value="ECO:0007669"/>
    <property type="project" value="UniProtKB-SubCell"/>
</dbReference>
<dbReference type="PANTHER" id="PTHR48438">
    <property type="entry name" value="ALPHA-(1,3)-FUCOSYLTRANSFERASE C-RELATED"/>
    <property type="match status" value="1"/>
</dbReference>
<comment type="pathway">
    <text evidence="2">Protein modification; protein glycosylation.</text>
</comment>
<keyword evidence="4 12" id="KW-0328">Glycosyltransferase</keyword>
<evidence type="ECO:0000256" key="9">
    <source>
        <dbReference type="ARBA" id="ARBA00023034"/>
    </source>
</evidence>
<evidence type="ECO:0000256" key="12">
    <source>
        <dbReference type="RuleBase" id="RU003832"/>
    </source>
</evidence>
<dbReference type="SUPFAM" id="SSF53756">
    <property type="entry name" value="UDP-Glycosyltransferase/glycogen phosphorylase"/>
    <property type="match status" value="1"/>
</dbReference>
<comment type="subcellular location">
    <subcellularLocation>
        <location evidence="1 12">Golgi apparatus</location>
        <location evidence="1 12">Golgi stack membrane</location>
        <topology evidence="1 12">Single-pass type II membrane protein</topology>
    </subcellularLocation>
</comment>
<accession>A0ABD6ERS3</accession>
<protein>
    <recommendedName>
        <fullName evidence="12">Fucosyltransferase</fullName>
        <ecNumber evidence="12">2.4.1.-</ecNumber>
    </recommendedName>
</protein>
<evidence type="ECO:0000256" key="8">
    <source>
        <dbReference type="ARBA" id="ARBA00022989"/>
    </source>
</evidence>
<dbReference type="PANTHER" id="PTHR48438:SF1">
    <property type="entry name" value="ALPHA-(1,3)-FUCOSYLTRANSFERASE C-RELATED"/>
    <property type="match status" value="1"/>
</dbReference>
<dbReference type="EC" id="2.4.1.-" evidence="12"/>
<keyword evidence="9 12" id="KW-0333">Golgi apparatus</keyword>
<evidence type="ECO:0000313" key="15">
    <source>
        <dbReference type="Proteomes" id="UP001608902"/>
    </source>
</evidence>
<dbReference type="InterPro" id="IPR055270">
    <property type="entry name" value="Glyco_tran_10_C"/>
</dbReference>
<keyword evidence="6 12" id="KW-0812">Transmembrane</keyword>
<keyword evidence="8" id="KW-1133">Transmembrane helix</keyword>
<keyword evidence="15" id="KW-1185">Reference proteome</keyword>
<evidence type="ECO:0000256" key="2">
    <source>
        <dbReference type="ARBA" id="ARBA00004922"/>
    </source>
</evidence>
<evidence type="ECO:0000256" key="5">
    <source>
        <dbReference type="ARBA" id="ARBA00022679"/>
    </source>
</evidence>
<reference evidence="14 15" key="1">
    <citation type="submission" date="2024-08" db="EMBL/GenBank/DDBJ databases">
        <title>Gnathostoma spinigerum genome.</title>
        <authorList>
            <person name="Gonzalez-Bertolin B."/>
            <person name="Monzon S."/>
            <person name="Zaballos A."/>
            <person name="Jimenez P."/>
            <person name="Dekumyoy P."/>
            <person name="Varona S."/>
            <person name="Cuesta I."/>
            <person name="Sumanam S."/>
            <person name="Adisakwattana P."/>
            <person name="Gasser R.B."/>
            <person name="Hernandez-Gonzalez A."/>
            <person name="Young N.D."/>
            <person name="Perteguer M.J."/>
        </authorList>
    </citation>
    <scope>NUCLEOTIDE SEQUENCE [LARGE SCALE GENOMIC DNA]</scope>
    <source>
        <strain evidence="14">AL3</strain>
        <tissue evidence="14">Liver</tissue>
    </source>
</reference>
<keyword evidence="11" id="KW-0325">Glycoprotein</keyword>
<evidence type="ECO:0000256" key="11">
    <source>
        <dbReference type="ARBA" id="ARBA00023180"/>
    </source>
</evidence>
<dbReference type="Proteomes" id="UP001608902">
    <property type="component" value="Unassembled WGS sequence"/>
</dbReference>
<name>A0ABD6ERS3_9BILA</name>
<dbReference type="GO" id="GO:0008417">
    <property type="term" value="F:fucosyltransferase activity"/>
    <property type="evidence" value="ECO:0007669"/>
    <property type="project" value="UniProtKB-ARBA"/>
</dbReference>
<evidence type="ECO:0000256" key="3">
    <source>
        <dbReference type="ARBA" id="ARBA00008919"/>
    </source>
</evidence>
<evidence type="ECO:0000256" key="4">
    <source>
        <dbReference type="ARBA" id="ARBA00022676"/>
    </source>
</evidence>
<evidence type="ECO:0000256" key="6">
    <source>
        <dbReference type="ARBA" id="ARBA00022692"/>
    </source>
</evidence>
<evidence type="ECO:0000256" key="1">
    <source>
        <dbReference type="ARBA" id="ARBA00004447"/>
    </source>
</evidence>
<dbReference type="InterPro" id="IPR001503">
    <property type="entry name" value="Glyco_trans_10"/>
</dbReference>
<dbReference type="Pfam" id="PF00852">
    <property type="entry name" value="Glyco_transf_10"/>
    <property type="match status" value="1"/>
</dbReference>
<evidence type="ECO:0000259" key="13">
    <source>
        <dbReference type="Pfam" id="PF00852"/>
    </source>
</evidence>
<evidence type="ECO:0000256" key="10">
    <source>
        <dbReference type="ARBA" id="ARBA00023136"/>
    </source>
</evidence>
<dbReference type="EMBL" id="JBGFUD010008332">
    <property type="protein sequence ID" value="MFH4982021.1"/>
    <property type="molecule type" value="Genomic_DNA"/>
</dbReference>
<comment type="similarity">
    <text evidence="3 12">Belongs to the glycosyltransferase 10 family.</text>
</comment>
<proteinExistence type="inferred from homology"/>
<dbReference type="Gene3D" id="3.40.50.11660">
    <property type="entry name" value="Glycosyl transferase family 10, C-terminal domain"/>
    <property type="match status" value="1"/>
</dbReference>
<gene>
    <name evidence="14" type="ORF">AB6A40_008730</name>
</gene>
<keyword evidence="10" id="KW-0472">Membrane</keyword>
<feature type="domain" description="Fucosyltransferase C-terminal" evidence="13">
    <location>
        <begin position="42"/>
        <end position="215"/>
    </location>
</feature>
<keyword evidence="5 12" id="KW-0808">Transferase</keyword>